<evidence type="ECO:0000313" key="9">
    <source>
        <dbReference type="Proteomes" id="UP000271241"/>
    </source>
</evidence>
<evidence type="ECO:0000256" key="4">
    <source>
        <dbReference type="ARBA" id="ARBA00022741"/>
    </source>
</evidence>
<dbReference type="PROSITE" id="PS50011">
    <property type="entry name" value="PROTEIN_KINASE_DOM"/>
    <property type="match status" value="1"/>
</dbReference>
<dbReference type="STRING" id="78915.A0A4P9XHH1"/>
<dbReference type="OrthoDB" id="6513151at2759"/>
<evidence type="ECO:0000313" key="8">
    <source>
        <dbReference type="EMBL" id="RKP04721.1"/>
    </source>
</evidence>
<evidence type="ECO:0000256" key="5">
    <source>
        <dbReference type="ARBA" id="ARBA00022777"/>
    </source>
</evidence>
<dbReference type="EMBL" id="KZ993500">
    <property type="protein sequence ID" value="RKP04721.1"/>
    <property type="molecule type" value="Genomic_DNA"/>
</dbReference>
<keyword evidence="9" id="KW-1185">Reference proteome</keyword>
<keyword evidence="5 8" id="KW-0418">Kinase</keyword>
<gene>
    <name evidence="8" type="ORF">THASP1DRAFT_7158</name>
</gene>
<sequence length="190" mass="21589">RRPESMTDRQFTKLVAAEFCIQSTLRHPHLLRVVDLVRFSTDRWGQILEYCPGGDLHDRIRLGPLSYEEAGGILKQLLTGITYMHRLGVAHRDIKPENILFDAAGCVKIADFGSAEVFRQCWETRSNKTRGQAGSRPYMGPETFTGCWYDARKADIWSCGIVYASMILGQVPWQQADTARDTLYRAFTIA</sequence>
<protein>
    <submittedName>
        <fullName evidence="8">Kinase-like domain-containing protein</fullName>
    </submittedName>
</protein>
<reference evidence="9" key="1">
    <citation type="journal article" date="2018" name="Nat. Microbiol.">
        <title>Leveraging single-cell genomics to expand the fungal tree of life.</title>
        <authorList>
            <person name="Ahrendt S.R."/>
            <person name="Quandt C.A."/>
            <person name="Ciobanu D."/>
            <person name="Clum A."/>
            <person name="Salamov A."/>
            <person name="Andreopoulos B."/>
            <person name="Cheng J.F."/>
            <person name="Woyke T."/>
            <person name="Pelin A."/>
            <person name="Henrissat B."/>
            <person name="Reynolds N.K."/>
            <person name="Benny G.L."/>
            <person name="Smith M.E."/>
            <person name="James T.Y."/>
            <person name="Grigoriev I.V."/>
        </authorList>
    </citation>
    <scope>NUCLEOTIDE SEQUENCE [LARGE SCALE GENOMIC DNA]</scope>
    <source>
        <strain evidence="9">RSA 1356</strain>
    </source>
</reference>
<dbReference type="GO" id="GO:0035556">
    <property type="term" value="P:intracellular signal transduction"/>
    <property type="evidence" value="ECO:0007669"/>
    <property type="project" value="TreeGrafter"/>
</dbReference>
<keyword evidence="4" id="KW-0547">Nucleotide-binding</keyword>
<dbReference type="Gene3D" id="1.10.510.10">
    <property type="entry name" value="Transferase(Phosphotransferase) domain 1"/>
    <property type="match status" value="1"/>
</dbReference>
<dbReference type="InterPro" id="IPR000719">
    <property type="entry name" value="Prot_kinase_dom"/>
</dbReference>
<accession>A0A4P9XHH1</accession>
<dbReference type="InterPro" id="IPR008271">
    <property type="entry name" value="Ser/Thr_kinase_AS"/>
</dbReference>
<evidence type="ECO:0000256" key="3">
    <source>
        <dbReference type="ARBA" id="ARBA00022679"/>
    </source>
</evidence>
<dbReference type="GO" id="GO:0005524">
    <property type="term" value="F:ATP binding"/>
    <property type="evidence" value="ECO:0007669"/>
    <property type="project" value="UniProtKB-KW"/>
</dbReference>
<feature type="non-terminal residue" evidence="8">
    <location>
        <position position="190"/>
    </location>
</feature>
<dbReference type="InterPro" id="IPR011009">
    <property type="entry name" value="Kinase-like_dom_sf"/>
</dbReference>
<dbReference type="PANTHER" id="PTHR24346">
    <property type="entry name" value="MAP/MICROTUBULE AFFINITY-REGULATING KINASE"/>
    <property type="match status" value="1"/>
</dbReference>
<dbReference type="PANTHER" id="PTHR24346:SF82">
    <property type="entry name" value="KP78A-RELATED"/>
    <property type="match status" value="1"/>
</dbReference>
<evidence type="ECO:0000256" key="6">
    <source>
        <dbReference type="ARBA" id="ARBA00022840"/>
    </source>
</evidence>
<organism evidence="8 9">
    <name type="scientific">Thamnocephalis sphaerospora</name>
    <dbReference type="NCBI Taxonomy" id="78915"/>
    <lineage>
        <taxon>Eukaryota</taxon>
        <taxon>Fungi</taxon>
        <taxon>Fungi incertae sedis</taxon>
        <taxon>Zoopagomycota</taxon>
        <taxon>Zoopagomycotina</taxon>
        <taxon>Zoopagomycetes</taxon>
        <taxon>Zoopagales</taxon>
        <taxon>Sigmoideomycetaceae</taxon>
        <taxon>Thamnocephalis</taxon>
    </lineage>
</organism>
<name>A0A4P9XHH1_9FUNG</name>
<dbReference type="SUPFAM" id="SSF56112">
    <property type="entry name" value="Protein kinase-like (PK-like)"/>
    <property type="match status" value="1"/>
</dbReference>
<dbReference type="Proteomes" id="UP000271241">
    <property type="component" value="Unassembled WGS sequence"/>
</dbReference>
<keyword evidence="2" id="KW-0723">Serine/threonine-protein kinase</keyword>
<evidence type="ECO:0000259" key="7">
    <source>
        <dbReference type="PROSITE" id="PS50011"/>
    </source>
</evidence>
<keyword evidence="3" id="KW-0808">Transferase</keyword>
<feature type="domain" description="Protein kinase" evidence="7">
    <location>
        <begin position="1"/>
        <end position="190"/>
    </location>
</feature>
<dbReference type="PROSITE" id="PS00108">
    <property type="entry name" value="PROTEIN_KINASE_ST"/>
    <property type="match status" value="1"/>
</dbReference>
<evidence type="ECO:0000256" key="2">
    <source>
        <dbReference type="ARBA" id="ARBA00022527"/>
    </source>
</evidence>
<dbReference type="GO" id="GO:0005737">
    <property type="term" value="C:cytoplasm"/>
    <property type="evidence" value="ECO:0007669"/>
    <property type="project" value="TreeGrafter"/>
</dbReference>
<dbReference type="SMART" id="SM00220">
    <property type="entry name" value="S_TKc"/>
    <property type="match status" value="1"/>
</dbReference>
<dbReference type="GO" id="GO:0004674">
    <property type="term" value="F:protein serine/threonine kinase activity"/>
    <property type="evidence" value="ECO:0007669"/>
    <property type="project" value="UniProtKB-KW"/>
</dbReference>
<dbReference type="AlphaFoldDB" id="A0A4P9XHH1"/>
<proteinExistence type="inferred from homology"/>
<dbReference type="Pfam" id="PF00069">
    <property type="entry name" value="Pkinase"/>
    <property type="match status" value="1"/>
</dbReference>
<comment type="similarity">
    <text evidence="1">Belongs to the protein kinase superfamily. CAMK Ser/Thr protein kinase family. NIM1 subfamily.</text>
</comment>
<feature type="non-terminal residue" evidence="8">
    <location>
        <position position="1"/>
    </location>
</feature>
<evidence type="ECO:0000256" key="1">
    <source>
        <dbReference type="ARBA" id="ARBA00010791"/>
    </source>
</evidence>
<keyword evidence="6" id="KW-0067">ATP-binding</keyword>